<dbReference type="PANTHER" id="PTHR13199:SF11">
    <property type="entry name" value="PROTEIN ATOSSA"/>
    <property type="match status" value="1"/>
</dbReference>
<organism evidence="3 4">
    <name type="scientific">Dinothrombium tinctorium</name>
    <dbReference type="NCBI Taxonomy" id="1965070"/>
    <lineage>
        <taxon>Eukaryota</taxon>
        <taxon>Metazoa</taxon>
        <taxon>Ecdysozoa</taxon>
        <taxon>Arthropoda</taxon>
        <taxon>Chelicerata</taxon>
        <taxon>Arachnida</taxon>
        <taxon>Acari</taxon>
        <taxon>Acariformes</taxon>
        <taxon>Trombidiformes</taxon>
        <taxon>Prostigmata</taxon>
        <taxon>Anystina</taxon>
        <taxon>Parasitengona</taxon>
        <taxon>Trombidioidea</taxon>
        <taxon>Trombidiidae</taxon>
        <taxon>Dinothrombium</taxon>
    </lineage>
</organism>
<dbReference type="SMART" id="SM01177">
    <property type="entry name" value="DUF4210"/>
    <property type="match status" value="1"/>
</dbReference>
<dbReference type="InterPro" id="IPR051506">
    <property type="entry name" value="ATOS_Transcription_Regulators"/>
</dbReference>
<dbReference type="OrthoDB" id="8625101at2759"/>
<dbReference type="Pfam" id="PF13889">
    <property type="entry name" value="Chromosome_seg"/>
    <property type="match status" value="1"/>
</dbReference>
<sequence>MMFTLKRSSYKNGLLGNFEVRESLLNGRLRPESKVEGFTADIGASGAFCPNHLRLPVSVCFYCIEDCGRVIAPYVGHINLGKKGYRVPLRGNVQVTLFNPHGSVVKIFIVRYDVSDMPSNSQTFIRQRTLYMPTDGSENDANSQKWLRYLIHLRFASSKSGRIYLHSDIRLIVFRKTDYDTAANLGPQTFQFREFYQGPTNPRYFSRS</sequence>
<evidence type="ECO:0000313" key="4">
    <source>
        <dbReference type="Proteomes" id="UP000285301"/>
    </source>
</evidence>
<feature type="domain" description="Atos-like conserved" evidence="2">
    <location>
        <begin position="14"/>
        <end position="75"/>
    </location>
</feature>
<evidence type="ECO:0000256" key="1">
    <source>
        <dbReference type="ARBA" id="ARBA00034497"/>
    </source>
</evidence>
<protein>
    <submittedName>
        <fullName evidence="3">Protein FAM214A-like protein</fullName>
    </submittedName>
</protein>
<reference evidence="3 4" key="1">
    <citation type="journal article" date="2018" name="Gigascience">
        <title>Genomes of trombidid mites reveal novel predicted allergens and laterally-transferred genes associated with secondary metabolism.</title>
        <authorList>
            <person name="Dong X."/>
            <person name="Chaisiri K."/>
            <person name="Xia D."/>
            <person name="Armstrong S.D."/>
            <person name="Fang Y."/>
            <person name="Donnelly M.J."/>
            <person name="Kadowaki T."/>
            <person name="McGarry J.W."/>
            <person name="Darby A.C."/>
            <person name="Makepeace B.L."/>
        </authorList>
    </citation>
    <scope>NUCLEOTIDE SEQUENCE [LARGE SCALE GENOMIC DNA]</scope>
    <source>
        <strain evidence="3">UoL-WK</strain>
    </source>
</reference>
<comment type="caution">
    <text evidence="3">The sequence shown here is derived from an EMBL/GenBank/DDBJ whole genome shotgun (WGS) entry which is preliminary data.</text>
</comment>
<evidence type="ECO:0000313" key="3">
    <source>
        <dbReference type="EMBL" id="RWS16149.1"/>
    </source>
</evidence>
<dbReference type="InterPro" id="IPR033473">
    <property type="entry name" value="Atos-like_C"/>
</dbReference>
<keyword evidence="4" id="KW-1185">Reference proteome</keyword>
<dbReference type="InterPro" id="IPR025261">
    <property type="entry name" value="Atos-like_cons_dom"/>
</dbReference>
<dbReference type="Proteomes" id="UP000285301">
    <property type="component" value="Unassembled WGS sequence"/>
</dbReference>
<dbReference type="PANTHER" id="PTHR13199">
    <property type="entry name" value="GH03947P"/>
    <property type="match status" value="1"/>
</dbReference>
<dbReference type="Pfam" id="PF13915">
    <property type="entry name" value="DUF4210"/>
    <property type="match status" value="1"/>
</dbReference>
<evidence type="ECO:0000259" key="2">
    <source>
        <dbReference type="SMART" id="SM01177"/>
    </source>
</evidence>
<gene>
    <name evidence="3" type="ORF">B4U79_04562</name>
</gene>
<proteinExistence type="inferred from homology"/>
<dbReference type="EMBL" id="NCKU01000289">
    <property type="protein sequence ID" value="RWS16149.1"/>
    <property type="molecule type" value="Genomic_DNA"/>
</dbReference>
<name>A0A443RLK2_9ACAR</name>
<accession>A0A443RLK2</accession>
<dbReference type="AlphaFoldDB" id="A0A443RLK2"/>
<dbReference type="STRING" id="1965070.A0A443RLK2"/>
<comment type="similarity">
    <text evidence="1">Belongs to the ATOS family.</text>
</comment>